<sequence length="174" mass="19679">MLRKVLLAGFFTCFLNVSFAQRAAVEQEPKSTRLERYTNDVLDFAEQHLHIRYRSGGTTKGGFDCSGFVRFCFKNFGMLLPHSSASMKSLGHEVAKKDCQPGDLIFFKGGNSHSNRIGHVGIVSEVKDGKIRFIHSAYNGGVRFDWLDQEKYYQTRFSGLRRVIGVLDFLPSES</sequence>
<dbReference type="Gene3D" id="3.90.1720.10">
    <property type="entry name" value="endopeptidase domain like (from Nostoc punctiforme)"/>
    <property type="match status" value="1"/>
</dbReference>
<dbReference type="AlphaFoldDB" id="A0A2S7IMJ0"/>
<feature type="signal peptide" evidence="5">
    <location>
        <begin position="1"/>
        <end position="23"/>
    </location>
</feature>
<accession>A0A2S7IMJ0</accession>
<keyword evidence="2" id="KW-0645">Protease</keyword>
<keyword evidence="4" id="KW-0788">Thiol protease</keyword>
<dbReference type="GO" id="GO:0008234">
    <property type="term" value="F:cysteine-type peptidase activity"/>
    <property type="evidence" value="ECO:0007669"/>
    <property type="project" value="UniProtKB-KW"/>
</dbReference>
<dbReference type="Proteomes" id="UP000239590">
    <property type="component" value="Unassembled WGS sequence"/>
</dbReference>
<dbReference type="PROSITE" id="PS51935">
    <property type="entry name" value="NLPC_P60"/>
    <property type="match status" value="1"/>
</dbReference>
<name>A0A2S7IMJ0_9BACT</name>
<dbReference type="PANTHER" id="PTHR47053">
    <property type="entry name" value="MUREIN DD-ENDOPEPTIDASE MEPH-RELATED"/>
    <property type="match status" value="1"/>
</dbReference>
<dbReference type="PANTHER" id="PTHR47053:SF1">
    <property type="entry name" value="MUREIN DD-ENDOPEPTIDASE MEPH-RELATED"/>
    <property type="match status" value="1"/>
</dbReference>
<gene>
    <name evidence="7" type="ORF">C5O19_04605</name>
</gene>
<dbReference type="EMBL" id="PTRA01000001">
    <property type="protein sequence ID" value="PQA58944.1"/>
    <property type="molecule type" value="Genomic_DNA"/>
</dbReference>
<evidence type="ECO:0000313" key="8">
    <source>
        <dbReference type="Proteomes" id="UP000239590"/>
    </source>
</evidence>
<evidence type="ECO:0000313" key="7">
    <source>
        <dbReference type="EMBL" id="PQA58944.1"/>
    </source>
</evidence>
<dbReference type="InterPro" id="IPR038765">
    <property type="entry name" value="Papain-like_cys_pep_sf"/>
</dbReference>
<dbReference type="InterPro" id="IPR000064">
    <property type="entry name" value="NLP_P60_dom"/>
</dbReference>
<keyword evidence="8" id="KW-1185">Reference proteome</keyword>
<proteinExistence type="inferred from homology"/>
<keyword evidence="5" id="KW-0732">Signal</keyword>
<dbReference type="OrthoDB" id="9807055at2"/>
<comment type="caution">
    <text evidence="7">The sequence shown here is derived from an EMBL/GenBank/DDBJ whole genome shotgun (WGS) entry which is preliminary data.</text>
</comment>
<organism evidence="7 8">
    <name type="scientific">Siphonobacter curvatus</name>
    <dbReference type="NCBI Taxonomy" id="2094562"/>
    <lineage>
        <taxon>Bacteria</taxon>
        <taxon>Pseudomonadati</taxon>
        <taxon>Bacteroidota</taxon>
        <taxon>Cytophagia</taxon>
        <taxon>Cytophagales</taxon>
        <taxon>Cytophagaceae</taxon>
        <taxon>Siphonobacter</taxon>
    </lineage>
</organism>
<feature type="chain" id="PRO_5015665379" evidence="5">
    <location>
        <begin position="24"/>
        <end position="174"/>
    </location>
</feature>
<evidence type="ECO:0000259" key="6">
    <source>
        <dbReference type="PROSITE" id="PS51935"/>
    </source>
</evidence>
<evidence type="ECO:0000256" key="3">
    <source>
        <dbReference type="ARBA" id="ARBA00022801"/>
    </source>
</evidence>
<dbReference type="SUPFAM" id="SSF54001">
    <property type="entry name" value="Cysteine proteinases"/>
    <property type="match status" value="1"/>
</dbReference>
<evidence type="ECO:0000256" key="2">
    <source>
        <dbReference type="ARBA" id="ARBA00022670"/>
    </source>
</evidence>
<dbReference type="Pfam" id="PF00877">
    <property type="entry name" value="NLPC_P60"/>
    <property type="match status" value="1"/>
</dbReference>
<comment type="similarity">
    <text evidence="1">Belongs to the peptidase C40 family.</text>
</comment>
<evidence type="ECO:0000256" key="1">
    <source>
        <dbReference type="ARBA" id="ARBA00007074"/>
    </source>
</evidence>
<evidence type="ECO:0000256" key="5">
    <source>
        <dbReference type="SAM" id="SignalP"/>
    </source>
</evidence>
<dbReference type="RefSeq" id="WP_104710110.1">
    <property type="nucleotide sequence ID" value="NZ_PTRA01000001.1"/>
</dbReference>
<dbReference type="GO" id="GO:0006508">
    <property type="term" value="P:proteolysis"/>
    <property type="evidence" value="ECO:0007669"/>
    <property type="project" value="UniProtKB-KW"/>
</dbReference>
<keyword evidence="3" id="KW-0378">Hydrolase</keyword>
<evidence type="ECO:0000256" key="4">
    <source>
        <dbReference type="ARBA" id="ARBA00022807"/>
    </source>
</evidence>
<feature type="domain" description="NlpC/P60" evidence="6">
    <location>
        <begin position="35"/>
        <end position="164"/>
    </location>
</feature>
<protein>
    <submittedName>
        <fullName evidence="7">NlpC/P60 family protein</fullName>
    </submittedName>
</protein>
<dbReference type="InterPro" id="IPR051202">
    <property type="entry name" value="Peptidase_C40"/>
</dbReference>
<reference evidence="8" key="1">
    <citation type="submission" date="2018-02" db="EMBL/GenBank/DDBJ databases">
        <title>Genome sequencing of Solimonas sp. HR-BB.</title>
        <authorList>
            <person name="Lee Y."/>
            <person name="Jeon C.O."/>
        </authorList>
    </citation>
    <scope>NUCLEOTIDE SEQUENCE [LARGE SCALE GENOMIC DNA]</scope>
    <source>
        <strain evidence="8">HR-U</strain>
    </source>
</reference>